<evidence type="ECO:0000256" key="8">
    <source>
        <dbReference type="ARBA" id="ARBA00023180"/>
    </source>
</evidence>
<dbReference type="SUPFAM" id="SSF52025">
    <property type="entry name" value="PA domain"/>
    <property type="match status" value="1"/>
</dbReference>
<evidence type="ECO:0000313" key="18">
    <source>
        <dbReference type="Proteomes" id="UP000636960"/>
    </source>
</evidence>
<feature type="chain" id="PRO_5037158304" description="Peptidase inhibitor I9" evidence="12">
    <location>
        <begin position="28"/>
        <end position="994"/>
    </location>
</feature>
<evidence type="ECO:0000259" key="15">
    <source>
        <dbReference type="Pfam" id="PF05922"/>
    </source>
</evidence>
<evidence type="ECO:0000256" key="12">
    <source>
        <dbReference type="SAM" id="SignalP"/>
    </source>
</evidence>
<dbReference type="EMBL" id="BOMV01000063">
    <property type="protein sequence ID" value="GIE98512.1"/>
    <property type="molecule type" value="Genomic_DNA"/>
</dbReference>
<keyword evidence="4 10" id="KW-0645">Protease</keyword>
<keyword evidence="18" id="KW-1185">Reference proteome</keyword>
<evidence type="ECO:0000259" key="14">
    <source>
        <dbReference type="Pfam" id="PF02225"/>
    </source>
</evidence>
<dbReference type="InterPro" id="IPR015500">
    <property type="entry name" value="Peptidase_S8_subtilisin-rel"/>
</dbReference>
<dbReference type="InterPro" id="IPR023827">
    <property type="entry name" value="Peptidase_S8_Asp-AS"/>
</dbReference>
<keyword evidence="5 12" id="KW-0732">Signal</keyword>
<keyword evidence="6 10" id="KW-0378">Hydrolase</keyword>
<evidence type="ECO:0000256" key="6">
    <source>
        <dbReference type="ARBA" id="ARBA00022801"/>
    </source>
</evidence>
<dbReference type="PRINTS" id="PR00723">
    <property type="entry name" value="SUBTILISIN"/>
</dbReference>
<feature type="domain" description="Inhibitor I9" evidence="15">
    <location>
        <begin position="74"/>
        <end position="138"/>
    </location>
</feature>
<dbReference type="InterPro" id="IPR000209">
    <property type="entry name" value="Peptidase_S8/S53_dom"/>
</dbReference>
<dbReference type="InterPro" id="IPR003137">
    <property type="entry name" value="PA_domain"/>
</dbReference>
<dbReference type="GO" id="GO:0004252">
    <property type="term" value="F:serine-type endopeptidase activity"/>
    <property type="evidence" value="ECO:0007669"/>
    <property type="project" value="UniProtKB-UniRule"/>
</dbReference>
<dbReference type="Gene3D" id="2.60.40.2310">
    <property type="match status" value="1"/>
</dbReference>
<gene>
    <name evidence="17" type="ORF">Ari01nite_59770</name>
</gene>
<sequence>MFAKRSAPLAAATVLALALTGSGPAVAAPGPAAAATDIYIVQLVAPPVAGYTGGVSGIPATRPGAGEKVDLASSAAKAYRTHLRGERQKSQRRAGVTAGETVYEYDVAFSGYAARMSAAEADTLRRSPDVLAVSKNTLHKADTVSTPEMLGLTGRNGVWQKQFGGSAKAGLGVIVGVIDTGVWPENPSFAALPSPRPDQRAINAKWRGTCQAGADANPANNVKCNNKLIGARYYTEGGMYEDSPEEFLSPRDHNGHGSHTASTAVGNHGVDVTIDGADIGDASGMAPAARLAVYKALWDQGGSGSGTTVDLVAAINDAVADGVDVINYSISGSRNSFVDPVELAFLNAANAGVFVATSAGNSGPAASTVAHNSPWVTTVAASTHNRGAEKSVTLGNGTTYQGAGQGLGVPSAPLLDSVNAGLAGAPAGEVQLCYSGRLDPAKVAGKIVLCLRGGNARPDKSLAVKQAGGVGMVLYNNPDNSINADYHHVPTVHVNSVAGLAIKAYAATAGATASLSATTVIKVRAPEMASFSSAGPAIAGNGDLLKPDITAPGVDVVAAVAPPGNNGRNFDAYSGTSMSSPHIAGLAALMASENPTWSPMWIKSALMTTAGQTDSAGQPIQRAGVNATPLDFGAGHVRPAQAYKPGLVYDSAYPDWIRFACGSGASGAACDQYGKIDPSNLNYPSIAVGDLAGQQTVTRTVTNVSKLPGVYEAKVQAPAGTTVTVSPKKFVLLPGKKKSFTVTLTRTTAAVNQWAFGSLTWVNRAGAGGLISSDVRSPIAVRPVALAAPPEVAGTGTSGSATLSVTAGFTGTLTTAPAGLVPSKVDALHLVGTNPDFDTTAPVAGPAVGKVTVTVPAGTRVARAATFDADVAAGTDVDLYAYPAGTSTLAASSGGGSAEEQIALPAGTYDIYVVQFALPAGVTEQDVPHHSWIVGEAAAGNLTAAPASQAVTNGAAATVTASWSGLTAGTRYLGLVAYGDGTNRIGQTIISVTA</sequence>
<feature type="domain" description="Subtilisin-like protease fibronectin type-III" evidence="16">
    <location>
        <begin position="680"/>
        <end position="781"/>
    </location>
</feature>
<proteinExistence type="inferred from homology"/>
<dbReference type="InterPro" id="IPR041469">
    <property type="entry name" value="Subtilisin-like_FN3"/>
</dbReference>
<keyword evidence="3" id="KW-0964">Secreted</keyword>
<dbReference type="CDD" id="cd04852">
    <property type="entry name" value="Peptidases_S8_3"/>
    <property type="match status" value="1"/>
</dbReference>
<evidence type="ECO:0000256" key="7">
    <source>
        <dbReference type="ARBA" id="ARBA00022825"/>
    </source>
</evidence>
<evidence type="ECO:0000256" key="3">
    <source>
        <dbReference type="ARBA" id="ARBA00022525"/>
    </source>
</evidence>
<dbReference type="InterPro" id="IPR046450">
    <property type="entry name" value="PA_dom_sf"/>
</dbReference>
<dbReference type="RefSeq" id="WP_239163139.1">
    <property type="nucleotide sequence ID" value="NZ_BOMV01000063.1"/>
</dbReference>
<protein>
    <recommendedName>
        <fullName evidence="19">Peptidase inhibitor I9</fullName>
    </recommendedName>
</protein>
<dbReference type="CDD" id="cd02120">
    <property type="entry name" value="PA_subtilisin_like"/>
    <property type="match status" value="1"/>
</dbReference>
<comment type="subcellular location">
    <subcellularLocation>
        <location evidence="1">Secreted</location>
    </subcellularLocation>
</comment>
<dbReference type="GO" id="GO:0006508">
    <property type="term" value="P:proteolysis"/>
    <property type="evidence" value="ECO:0007669"/>
    <property type="project" value="UniProtKB-KW"/>
</dbReference>
<accession>A0A919N235</accession>
<evidence type="ECO:0000259" key="13">
    <source>
        <dbReference type="Pfam" id="PF00082"/>
    </source>
</evidence>
<dbReference type="Pfam" id="PF02225">
    <property type="entry name" value="PA"/>
    <property type="match status" value="1"/>
</dbReference>
<dbReference type="PROSITE" id="PS00138">
    <property type="entry name" value="SUBTILASE_SER"/>
    <property type="match status" value="1"/>
</dbReference>
<dbReference type="Pfam" id="PF00082">
    <property type="entry name" value="Peptidase_S8"/>
    <property type="match status" value="1"/>
</dbReference>
<dbReference type="Gene3D" id="3.30.70.80">
    <property type="entry name" value="Peptidase S8 propeptide/proteinase inhibitor I9"/>
    <property type="match status" value="1"/>
</dbReference>
<evidence type="ECO:0000256" key="10">
    <source>
        <dbReference type="PROSITE-ProRule" id="PRU01240"/>
    </source>
</evidence>
<dbReference type="InterPro" id="IPR023828">
    <property type="entry name" value="Peptidase_S8_Ser-AS"/>
</dbReference>
<evidence type="ECO:0000256" key="2">
    <source>
        <dbReference type="ARBA" id="ARBA00011073"/>
    </source>
</evidence>
<evidence type="ECO:0000256" key="4">
    <source>
        <dbReference type="ARBA" id="ARBA00022670"/>
    </source>
</evidence>
<reference evidence="17" key="1">
    <citation type="submission" date="2021-01" db="EMBL/GenBank/DDBJ databases">
        <title>Whole genome shotgun sequence of Actinoplanes rishiriensis NBRC 108556.</title>
        <authorList>
            <person name="Komaki H."/>
            <person name="Tamura T."/>
        </authorList>
    </citation>
    <scope>NUCLEOTIDE SEQUENCE</scope>
    <source>
        <strain evidence="17">NBRC 108556</strain>
    </source>
</reference>
<evidence type="ECO:0000259" key="16">
    <source>
        <dbReference type="Pfam" id="PF17766"/>
    </source>
</evidence>
<keyword evidence="7 10" id="KW-0720">Serine protease</keyword>
<feature type="signal peptide" evidence="12">
    <location>
        <begin position="1"/>
        <end position="27"/>
    </location>
</feature>
<dbReference type="InterPro" id="IPR010259">
    <property type="entry name" value="S8pro/Inhibitor_I9"/>
</dbReference>
<feature type="domain" description="PA" evidence="14">
    <location>
        <begin position="432"/>
        <end position="502"/>
    </location>
</feature>
<dbReference type="InterPro" id="IPR037045">
    <property type="entry name" value="S8pro/Inhibitor_I9_sf"/>
</dbReference>
<dbReference type="Gene3D" id="3.40.50.200">
    <property type="entry name" value="Peptidase S8/S53 domain"/>
    <property type="match status" value="1"/>
</dbReference>
<feature type="active site" description="Charge relay system" evidence="9 10">
    <location>
        <position position="179"/>
    </location>
</feature>
<evidence type="ECO:0000256" key="5">
    <source>
        <dbReference type="ARBA" id="ARBA00022729"/>
    </source>
</evidence>
<dbReference type="PROSITE" id="PS51892">
    <property type="entry name" value="SUBTILASE"/>
    <property type="match status" value="1"/>
</dbReference>
<dbReference type="SUPFAM" id="SSF52743">
    <property type="entry name" value="Subtilisin-like"/>
    <property type="match status" value="1"/>
</dbReference>
<evidence type="ECO:0000256" key="11">
    <source>
        <dbReference type="RuleBase" id="RU003355"/>
    </source>
</evidence>
<dbReference type="PROSITE" id="PS00136">
    <property type="entry name" value="SUBTILASE_ASP"/>
    <property type="match status" value="1"/>
</dbReference>
<feature type="domain" description="Peptidase S8/S53" evidence="13">
    <location>
        <begin position="172"/>
        <end position="628"/>
    </location>
</feature>
<feature type="active site" description="Charge relay system" evidence="9 10">
    <location>
        <position position="577"/>
    </location>
</feature>
<feature type="active site" description="Charge relay system" evidence="9 10">
    <location>
        <position position="256"/>
    </location>
</feature>
<comment type="caution">
    <text evidence="17">The sequence shown here is derived from an EMBL/GenBank/DDBJ whole genome shotgun (WGS) entry which is preliminary data.</text>
</comment>
<dbReference type="PANTHER" id="PTHR10795">
    <property type="entry name" value="PROPROTEIN CONVERTASE SUBTILISIN/KEXIN"/>
    <property type="match status" value="1"/>
</dbReference>
<dbReference type="InterPro" id="IPR045051">
    <property type="entry name" value="SBT"/>
</dbReference>
<evidence type="ECO:0000256" key="1">
    <source>
        <dbReference type="ARBA" id="ARBA00004613"/>
    </source>
</evidence>
<dbReference type="Pfam" id="PF05922">
    <property type="entry name" value="Inhibitor_I9"/>
    <property type="match status" value="1"/>
</dbReference>
<evidence type="ECO:0000256" key="9">
    <source>
        <dbReference type="PIRSR" id="PIRSR615500-1"/>
    </source>
</evidence>
<dbReference type="InterPro" id="IPR036852">
    <property type="entry name" value="Peptidase_S8/S53_dom_sf"/>
</dbReference>
<name>A0A919N235_9ACTN</name>
<keyword evidence="8" id="KW-0325">Glycoprotein</keyword>
<comment type="similarity">
    <text evidence="2 10 11">Belongs to the peptidase S8 family.</text>
</comment>
<dbReference type="Pfam" id="PF17766">
    <property type="entry name" value="fn3_6"/>
    <property type="match status" value="1"/>
</dbReference>
<dbReference type="Gene3D" id="3.50.30.30">
    <property type="match status" value="1"/>
</dbReference>
<organism evidence="17 18">
    <name type="scientific">Paractinoplanes rishiriensis</name>
    <dbReference type="NCBI Taxonomy" id="1050105"/>
    <lineage>
        <taxon>Bacteria</taxon>
        <taxon>Bacillati</taxon>
        <taxon>Actinomycetota</taxon>
        <taxon>Actinomycetes</taxon>
        <taxon>Micromonosporales</taxon>
        <taxon>Micromonosporaceae</taxon>
        <taxon>Paractinoplanes</taxon>
    </lineage>
</organism>
<dbReference type="Proteomes" id="UP000636960">
    <property type="component" value="Unassembled WGS sequence"/>
</dbReference>
<dbReference type="GO" id="GO:0005576">
    <property type="term" value="C:extracellular region"/>
    <property type="evidence" value="ECO:0007669"/>
    <property type="project" value="UniProtKB-SubCell"/>
</dbReference>
<dbReference type="InterPro" id="IPR034197">
    <property type="entry name" value="Peptidases_S8_3"/>
</dbReference>
<evidence type="ECO:0000313" key="17">
    <source>
        <dbReference type="EMBL" id="GIE98512.1"/>
    </source>
</evidence>
<evidence type="ECO:0008006" key="19">
    <source>
        <dbReference type="Google" id="ProtNLM"/>
    </source>
</evidence>
<dbReference type="AlphaFoldDB" id="A0A919N235"/>